<dbReference type="EMBL" id="AY129338">
    <property type="protein sequence ID" value="AAN12790.1"/>
    <property type="molecule type" value="Genomic_DNA"/>
</dbReference>
<proteinExistence type="predicted"/>
<accession>Q854B8</accession>
<dbReference type="RefSeq" id="NP_818448.1">
    <property type="nucleotide sequence ID" value="NC_004688.1"/>
</dbReference>
<gene>
    <name evidence="1" type="primary">148</name>
    <name evidence="1" type="ORF">PBI_OMEGA_148</name>
</gene>
<sequence>MKTVISEMINWPVAEPGDFDTIDLDQRFFVMEDEDGDRYYAFGHVSEQEMYAEVNRYLRHMLPSGDFDDAEWGGLQHVYAKFVDRDGERFRWGAAPEDPHAFPMTVATL</sequence>
<dbReference type="Proteomes" id="UP000000963">
    <property type="component" value="Segment"/>
</dbReference>
<evidence type="ECO:0000313" key="1">
    <source>
        <dbReference type="EMBL" id="AAN12790.1"/>
    </source>
</evidence>
<organismHost>
    <name type="scientific">Mycolicibacterium smegmatis</name>
    <name type="common">Mycobacterium smegmatis</name>
    <dbReference type="NCBI Taxonomy" id="1772"/>
</organismHost>
<keyword evidence="2" id="KW-1185">Reference proteome</keyword>
<organism evidence="1 2">
    <name type="scientific">Mycobacterium phage Omega</name>
    <name type="common">Mycobacteriophage Omega</name>
    <dbReference type="NCBI Taxonomy" id="2907835"/>
    <lineage>
        <taxon>Viruses</taxon>
        <taxon>Duplodnaviria</taxon>
        <taxon>Heunggongvirae</taxon>
        <taxon>Uroviricota</taxon>
        <taxon>Caudoviricetes</taxon>
        <taxon>Omegavirus</taxon>
        <taxon>Omegavirus omega</taxon>
    </lineage>
</organism>
<name>Q854B8_BPMOM</name>
<evidence type="ECO:0000313" key="2">
    <source>
        <dbReference type="Proteomes" id="UP000000963"/>
    </source>
</evidence>
<protein>
    <submittedName>
        <fullName evidence="1">Uncharacterized protein</fullName>
    </submittedName>
</protein>
<dbReference type="KEGG" id="vg:1260130"/>
<reference evidence="1 2" key="1">
    <citation type="journal article" date="2003" name="Cell">
        <title>Origins of highly mosaic mycobacteriophage genomes.</title>
        <authorList>
            <person name="Pedulla M.L."/>
            <person name="Ford M.E."/>
            <person name="Houtz J.M."/>
            <person name="Karthikeyan T."/>
            <person name="Wadsworth C."/>
            <person name="Lewis J.A."/>
            <person name="Jacobs-Sera D."/>
            <person name="Falbo J."/>
            <person name="Gross J."/>
            <person name="Pannunzio N.R."/>
            <person name="Brucker W."/>
            <person name="Kumar V."/>
            <person name="Kandasamy J."/>
            <person name="Keenan L."/>
            <person name="Bardarov S."/>
            <person name="Kriakov J."/>
            <person name="Lawrence J.G."/>
            <person name="Jacobs W.R. Jr."/>
            <person name="Hendrix R.W."/>
            <person name="Hatfull G.F."/>
        </authorList>
    </citation>
    <scope>NUCLEOTIDE SEQUENCE</scope>
</reference>